<dbReference type="InterPro" id="IPR036043">
    <property type="entry name" value="Phosphoglycerate_kinase_sf"/>
</dbReference>
<evidence type="ECO:0000256" key="15">
    <source>
        <dbReference type="RuleBase" id="RU000696"/>
    </source>
</evidence>
<dbReference type="GO" id="GO:0004618">
    <property type="term" value="F:phosphoglycerate kinase activity"/>
    <property type="evidence" value="ECO:0007669"/>
    <property type="project" value="UniProtKB-EC"/>
</dbReference>
<organism evidence="18 19">
    <name type="scientific">Potamilus streckersoni</name>
    <dbReference type="NCBI Taxonomy" id="2493646"/>
    <lineage>
        <taxon>Eukaryota</taxon>
        <taxon>Metazoa</taxon>
        <taxon>Spiralia</taxon>
        <taxon>Lophotrochozoa</taxon>
        <taxon>Mollusca</taxon>
        <taxon>Bivalvia</taxon>
        <taxon>Autobranchia</taxon>
        <taxon>Heteroconchia</taxon>
        <taxon>Palaeoheterodonta</taxon>
        <taxon>Unionida</taxon>
        <taxon>Unionoidea</taxon>
        <taxon>Unionidae</taxon>
        <taxon>Ambleminae</taxon>
        <taxon>Lampsilini</taxon>
        <taxon>Potamilus</taxon>
    </lineage>
</organism>
<evidence type="ECO:0000256" key="8">
    <source>
        <dbReference type="ARBA" id="ARBA00022741"/>
    </source>
</evidence>
<dbReference type="Proteomes" id="UP001195483">
    <property type="component" value="Unassembled WGS sequence"/>
</dbReference>
<dbReference type="SMART" id="SM00937">
    <property type="entry name" value="PCRF"/>
    <property type="match status" value="1"/>
</dbReference>
<comment type="catalytic activity">
    <reaction evidence="1 14">
        <text>(2R)-3-phosphoglycerate + ATP = (2R)-3-phospho-glyceroyl phosphate + ADP</text>
        <dbReference type="Rhea" id="RHEA:14801"/>
        <dbReference type="ChEBI" id="CHEBI:30616"/>
        <dbReference type="ChEBI" id="CHEBI:57604"/>
        <dbReference type="ChEBI" id="CHEBI:58272"/>
        <dbReference type="ChEBI" id="CHEBI:456216"/>
        <dbReference type="EC" id="2.7.2.3"/>
    </reaction>
</comment>
<dbReference type="HAMAP" id="MF_00145">
    <property type="entry name" value="Phosphoglyc_kinase"/>
    <property type="match status" value="1"/>
</dbReference>
<proteinExistence type="inferred from homology"/>
<evidence type="ECO:0000256" key="12">
    <source>
        <dbReference type="ARBA" id="ARBA00022917"/>
    </source>
</evidence>
<dbReference type="Pfam" id="PF00472">
    <property type="entry name" value="RF-1"/>
    <property type="match status" value="1"/>
</dbReference>
<evidence type="ECO:0000256" key="16">
    <source>
        <dbReference type="SAM" id="Coils"/>
    </source>
</evidence>
<dbReference type="Gene3D" id="6.10.140.1950">
    <property type="match status" value="1"/>
</dbReference>
<dbReference type="GO" id="GO:0006096">
    <property type="term" value="P:glycolytic process"/>
    <property type="evidence" value="ECO:0007669"/>
    <property type="project" value="UniProtKB-KW"/>
</dbReference>
<evidence type="ECO:0000256" key="5">
    <source>
        <dbReference type="ARBA" id="ARBA00010835"/>
    </source>
</evidence>
<reference evidence="18" key="2">
    <citation type="journal article" date="2021" name="Genome Biol. Evol.">
        <title>Developing a high-quality reference genome for a parasitic bivalve with doubly uniparental inheritance (Bivalvia: Unionida).</title>
        <authorList>
            <person name="Smith C.H."/>
        </authorList>
    </citation>
    <scope>NUCLEOTIDE SEQUENCE</scope>
    <source>
        <strain evidence="18">CHS0354</strain>
        <tissue evidence="18">Mantle</tissue>
    </source>
</reference>
<dbReference type="InterPro" id="IPR005139">
    <property type="entry name" value="PCRF"/>
</dbReference>
<keyword evidence="11" id="KW-0460">Magnesium</keyword>
<dbReference type="InterPro" id="IPR045853">
    <property type="entry name" value="Pep_chain_release_fac_I_sf"/>
</dbReference>
<dbReference type="PROSITE" id="PS00111">
    <property type="entry name" value="PGLYCERATE_KINASE"/>
    <property type="match status" value="1"/>
</dbReference>
<protein>
    <recommendedName>
        <fullName evidence="6 14">Phosphoglycerate kinase</fullName>
        <ecNumber evidence="6 14">2.7.2.3</ecNumber>
    </recommendedName>
</protein>
<comment type="caution">
    <text evidence="18">The sequence shown here is derived from an EMBL/GenBank/DDBJ whole genome shotgun (WGS) entry which is preliminary data.</text>
</comment>
<evidence type="ECO:0000256" key="14">
    <source>
        <dbReference type="RuleBase" id="RU000532"/>
    </source>
</evidence>
<accession>A0AAE0S2I4</accession>
<comment type="similarity">
    <text evidence="5">Belongs to the prokaryotic/mitochondrial release factor family.</text>
</comment>
<keyword evidence="10" id="KW-0067">ATP-binding</keyword>
<keyword evidence="12" id="KW-0648">Protein biosynthesis</keyword>
<evidence type="ECO:0000256" key="6">
    <source>
        <dbReference type="ARBA" id="ARBA00013061"/>
    </source>
</evidence>
<evidence type="ECO:0000256" key="9">
    <source>
        <dbReference type="ARBA" id="ARBA00022777"/>
    </source>
</evidence>
<keyword evidence="7 14" id="KW-0808">Transferase</keyword>
<evidence type="ECO:0000256" key="11">
    <source>
        <dbReference type="ARBA" id="ARBA00022842"/>
    </source>
</evidence>
<evidence type="ECO:0000256" key="7">
    <source>
        <dbReference type="ARBA" id="ARBA00022679"/>
    </source>
</evidence>
<dbReference type="FunFam" id="3.40.50.1260:FF:000031">
    <property type="entry name" value="Phosphoglycerate kinase 1"/>
    <property type="match status" value="1"/>
</dbReference>
<evidence type="ECO:0000256" key="4">
    <source>
        <dbReference type="ARBA" id="ARBA00008982"/>
    </source>
</evidence>
<evidence type="ECO:0000259" key="17">
    <source>
        <dbReference type="PROSITE" id="PS00745"/>
    </source>
</evidence>
<dbReference type="InterPro" id="IPR015911">
    <property type="entry name" value="Phosphoglycerate_kinase_CS"/>
</dbReference>
<dbReference type="GO" id="GO:0043531">
    <property type="term" value="F:ADP binding"/>
    <property type="evidence" value="ECO:0007669"/>
    <property type="project" value="TreeGrafter"/>
</dbReference>
<evidence type="ECO:0000313" key="18">
    <source>
        <dbReference type="EMBL" id="KAK3584181.1"/>
    </source>
</evidence>
<evidence type="ECO:0000256" key="13">
    <source>
        <dbReference type="ARBA" id="ARBA00023152"/>
    </source>
</evidence>
<keyword evidence="8" id="KW-0547">Nucleotide-binding</keyword>
<dbReference type="SUPFAM" id="SSF53748">
    <property type="entry name" value="Phosphoglycerate kinase"/>
    <property type="match status" value="1"/>
</dbReference>
<comment type="similarity">
    <text evidence="4 14">Belongs to the phosphoglycerate kinase family.</text>
</comment>
<dbReference type="Gene3D" id="3.40.50.1260">
    <property type="entry name" value="Phosphoglycerate kinase, N-terminal domain"/>
    <property type="match status" value="2"/>
</dbReference>
<feature type="coiled-coil region" evidence="16">
    <location>
        <begin position="50"/>
        <end position="93"/>
    </location>
</feature>
<keyword evidence="9 14" id="KW-0418">Kinase</keyword>
<dbReference type="Pfam" id="PF03462">
    <property type="entry name" value="PCRF"/>
    <property type="match status" value="1"/>
</dbReference>
<dbReference type="GO" id="GO:0003747">
    <property type="term" value="F:translation release factor activity"/>
    <property type="evidence" value="ECO:0007669"/>
    <property type="project" value="InterPro"/>
</dbReference>
<dbReference type="SUPFAM" id="SSF75620">
    <property type="entry name" value="Release factor"/>
    <property type="match status" value="1"/>
</dbReference>
<dbReference type="Gene3D" id="3.30.160.20">
    <property type="match status" value="1"/>
</dbReference>
<comment type="pathway">
    <text evidence="3 14">Carbohydrate degradation; glycolysis; pyruvate from D-glyceraldehyde 3-phosphate: step 2/5.</text>
</comment>
<keyword evidence="13" id="KW-0324">Glycolysis</keyword>
<dbReference type="PRINTS" id="PR00477">
    <property type="entry name" value="PHGLYCKINASE"/>
</dbReference>
<dbReference type="InterPro" id="IPR000352">
    <property type="entry name" value="Pep_chain_release_fac_I"/>
</dbReference>
<dbReference type="GO" id="GO:0005524">
    <property type="term" value="F:ATP binding"/>
    <property type="evidence" value="ECO:0007669"/>
    <property type="project" value="UniProtKB-KW"/>
</dbReference>
<dbReference type="Gene3D" id="3.30.70.1660">
    <property type="match status" value="1"/>
</dbReference>
<comment type="subunit">
    <text evidence="15">Monomer.</text>
</comment>
<dbReference type="EC" id="2.7.2.3" evidence="6 14"/>
<dbReference type="GO" id="GO:0005829">
    <property type="term" value="C:cytosol"/>
    <property type="evidence" value="ECO:0007669"/>
    <property type="project" value="TreeGrafter"/>
</dbReference>
<comment type="cofactor">
    <cofactor evidence="2">
        <name>Mg(2+)</name>
        <dbReference type="ChEBI" id="CHEBI:18420"/>
    </cofactor>
</comment>
<evidence type="ECO:0000313" key="19">
    <source>
        <dbReference type="Proteomes" id="UP001195483"/>
    </source>
</evidence>
<sequence length="705" mass="77879">MIDIKRYIDRYEELTGQLSHPDIIANQPKFTSISKEHARLEPMVRVCLEYEKTAAEIEDLEVMLREETDKQLIDMAYQDLERLKADGERLKHELRILMLPKNPDDHRNTILEIRAGTGGEEAALFVADLVKMYKNYAARNGWNWEVMSASETGVGGFREFIALITGNSVYAVMKYEIGNHRVQRIPETETQGRIHTVSGDLEIDINPADLRIDTYRSQGAGGQHVNTTDSAVRITHIPTGIVAASQEERSQIKNRSKAMKYLQAKLYDAAVEKCPAPKQKCANPWSVRVIAGRITDHRIKLTVYNLEEIMRTGDISEFSAALRQADTDNKLKEQMAQPAAGFNHDLDVKGKKVFVRVDFNVPLDNALKITDNTRIREALPTIKSLKDRGGRSGPEPKFSLKPVVAELSKLLGAPVKFSESVIGENAEKNIRALTDGEEEANDPAFAKTLAGYFDLYVNDAFGTAHRAHASTEGVARHFRNAACGYLIQKEIRYLENAVLSPQRPFIAIMGGAKIKDKIKVINRLLEKADGILIGGGMAYTFLSVLGHSIGKSLNQPEERDTVLSIMDKAKKLNKLLLLPTDHIAADRFEYSTQTVVKNMPGVEIEDGFMGMDIGPLTIRAYSQVIKTAKTIIWNGPMGVFETEAYQKGTFAVAQAMADSGADSASAANMSGLADKMTHISTGGGASLEFLEGSELPGIAILADKQ</sequence>
<dbReference type="AlphaFoldDB" id="A0AAE0S2I4"/>
<feature type="domain" description="Prokaryotic-type class I peptide chain release factors" evidence="17">
    <location>
        <begin position="216"/>
        <end position="232"/>
    </location>
</feature>
<dbReference type="PANTHER" id="PTHR11406:SF23">
    <property type="entry name" value="PHOSPHOGLYCERATE KINASE 1, CHLOROPLASTIC-RELATED"/>
    <property type="match status" value="1"/>
</dbReference>
<name>A0AAE0S2I4_9BIVA</name>
<gene>
    <name evidence="18" type="ORF">CHS0354_035262</name>
</gene>
<dbReference type="FunFam" id="3.30.160.20:FF:000004">
    <property type="entry name" value="Peptide chain release factor 1"/>
    <property type="match status" value="1"/>
</dbReference>
<evidence type="ECO:0000256" key="3">
    <source>
        <dbReference type="ARBA" id="ARBA00004838"/>
    </source>
</evidence>
<dbReference type="EMBL" id="JAEAOA010002069">
    <property type="protein sequence ID" value="KAK3584181.1"/>
    <property type="molecule type" value="Genomic_DNA"/>
</dbReference>
<reference evidence="18" key="3">
    <citation type="submission" date="2023-05" db="EMBL/GenBank/DDBJ databases">
        <authorList>
            <person name="Smith C.H."/>
        </authorList>
    </citation>
    <scope>NUCLEOTIDE SEQUENCE</scope>
    <source>
        <strain evidence="18">CHS0354</strain>
        <tissue evidence="18">Mantle</tissue>
    </source>
</reference>
<dbReference type="Pfam" id="PF00162">
    <property type="entry name" value="PGK"/>
    <property type="match status" value="1"/>
</dbReference>
<reference evidence="18" key="1">
    <citation type="journal article" date="2021" name="Genome Biol. Evol.">
        <title>A High-Quality Reference Genome for a Parasitic Bivalve with Doubly Uniparental Inheritance (Bivalvia: Unionida).</title>
        <authorList>
            <person name="Smith C.H."/>
        </authorList>
    </citation>
    <scope>NUCLEOTIDE SEQUENCE</scope>
    <source>
        <strain evidence="18">CHS0354</strain>
    </source>
</reference>
<dbReference type="InterPro" id="IPR015824">
    <property type="entry name" value="Phosphoglycerate_kinase_N"/>
</dbReference>
<dbReference type="InterPro" id="IPR001576">
    <property type="entry name" value="Phosphoglycerate_kinase"/>
</dbReference>
<evidence type="ECO:0000256" key="10">
    <source>
        <dbReference type="ARBA" id="ARBA00022840"/>
    </source>
</evidence>
<evidence type="ECO:0000256" key="2">
    <source>
        <dbReference type="ARBA" id="ARBA00001946"/>
    </source>
</evidence>
<keyword evidence="16" id="KW-0175">Coiled coil</keyword>
<dbReference type="PROSITE" id="PS00745">
    <property type="entry name" value="RF_PROK_I"/>
    <property type="match status" value="1"/>
</dbReference>
<dbReference type="PANTHER" id="PTHR11406">
    <property type="entry name" value="PHOSPHOGLYCERATE KINASE"/>
    <property type="match status" value="1"/>
</dbReference>
<keyword evidence="19" id="KW-1185">Reference proteome</keyword>
<dbReference type="GO" id="GO:0006094">
    <property type="term" value="P:gluconeogenesis"/>
    <property type="evidence" value="ECO:0007669"/>
    <property type="project" value="TreeGrafter"/>
</dbReference>
<evidence type="ECO:0000256" key="1">
    <source>
        <dbReference type="ARBA" id="ARBA00000642"/>
    </source>
</evidence>